<evidence type="ECO:0000313" key="3">
    <source>
        <dbReference type="Proteomes" id="UP000053989"/>
    </source>
</evidence>
<reference evidence="3" key="2">
    <citation type="submission" date="2015-01" db="EMBL/GenBank/DDBJ databases">
        <title>Evolutionary Origins and Diversification of the Mycorrhizal Mutualists.</title>
        <authorList>
            <consortium name="DOE Joint Genome Institute"/>
            <consortium name="Mycorrhizal Genomics Consortium"/>
            <person name="Kohler A."/>
            <person name="Kuo A."/>
            <person name="Nagy L.G."/>
            <person name="Floudas D."/>
            <person name="Copeland A."/>
            <person name="Barry K.W."/>
            <person name="Cichocki N."/>
            <person name="Veneault-Fourrey C."/>
            <person name="LaButti K."/>
            <person name="Lindquist E.A."/>
            <person name="Lipzen A."/>
            <person name="Lundell T."/>
            <person name="Morin E."/>
            <person name="Murat C."/>
            <person name="Riley R."/>
            <person name="Ohm R."/>
            <person name="Sun H."/>
            <person name="Tunlid A."/>
            <person name="Henrissat B."/>
            <person name="Grigoriev I.V."/>
            <person name="Hibbett D.S."/>
            <person name="Martin F."/>
        </authorList>
    </citation>
    <scope>NUCLEOTIDE SEQUENCE [LARGE SCALE GENOMIC DNA]</scope>
    <source>
        <strain evidence="3">Foug A</strain>
    </source>
</reference>
<evidence type="ECO:0000313" key="2">
    <source>
        <dbReference type="EMBL" id="KIM64101.1"/>
    </source>
</evidence>
<dbReference type="InParanoid" id="A0A0C3E805"/>
<dbReference type="HOGENOM" id="CLU_2428351_0_0_1"/>
<proteinExistence type="predicted"/>
<accession>A0A0C3E805</accession>
<dbReference type="Proteomes" id="UP000053989">
    <property type="component" value="Unassembled WGS sequence"/>
</dbReference>
<keyword evidence="1" id="KW-0472">Membrane</keyword>
<protein>
    <submittedName>
        <fullName evidence="2">Uncharacterized protein</fullName>
    </submittedName>
</protein>
<keyword evidence="1" id="KW-0812">Transmembrane</keyword>
<keyword evidence="1" id="KW-1133">Transmembrane helix</keyword>
<sequence>MPRAGQRIPTPAIRLYGILFDVPHGEFPSHGWQTTICPYAAVCIMALPCFVLSAISASNRRCDRDNKADPGLTPSHTVRLPCPENWAQVNL</sequence>
<feature type="transmembrane region" description="Helical" evidence="1">
    <location>
        <begin position="39"/>
        <end position="57"/>
    </location>
</feature>
<reference evidence="2 3" key="1">
    <citation type="submission" date="2014-04" db="EMBL/GenBank/DDBJ databases">
        <authorList>
            <consortium name="DOE Joint Genome Institute"/>
            <person name="Kuo A."/>
            <person name="Kohler A."/>
            <person name="Nagy L.G."/>
            <person name="Floudas D."/>
            <person name="Copeland A."/>
            <person name="Barry K.W."/>
            <person name="Cichocki N."/>
            <person name="Veneault-Fourrey C."/>
            <person name="LaButti K."/>
            <person name="Lindquist E.A."/>
            <person name="Lipzen A."/>
            <person name="Lundell T."/>
            <person name="Morin E."/>
            <person name="Murat C."/>
            <person name="Sun H."/>
            <person name="Tunlid A."/>
            <person name="Henrissat B."/>
            <person name="Grigoriev I.V."/>
            <person name="Hibbett D.S."/>
            <person name="Martin F."/>
            <person name="Nordberg H.P."/>
            <person name="Cantor M.N."/>
            <person name="Hua S.X."/>
        </authorList>
    </citation>
    <scope>NUCLEOTIDE SEQUENCE [LARGE SCALE GENOMIC DNA]</scope>
    <source>
        <strain evidence="2 3">Foug A</strain>
    </source>
</reference>
<gene>
    <name evidence="2" type="ORF">SCLCIDRAFT_1213501</name>
</gene>
<keyword evidence="3" id="KW-1185">Reference proteome</keyword>
<dbReference type="EMBL" id="KN822030">
    <property type="protein sequence ID" value="KIM64101.1"/>
    <property type="molecule type" value="Genomic_DNA"/>
</dbReference>
<dbReference type="AlphaFoldDB" id="A0A0C3E805"/>
<name>A0A0C3E805_9AGAM</name>
<organism evidence="2 3">
    <name type="scientific">Scleroderma citrinum Foug A</name>
    <dbReference type="NCBI Taxonomy" id="1036808"/>
    <lineage>
        <taxon>Eukaryota</taxon>
        <taxon>Fungi</taxon>
        <taxon>Dikarya</taxon>
        <taxon>Basidiomycota</taxon>
        <taxon>Agaricomycotina</taxon>
        <taxon>Agaricomycetes</taxon>
        <taxon>Agaricomycetidae</taxon>
        <taxon>Boletales</taxon>
        <taxon>Sclerodermatineae</taxon>
        <taxon>Sclerodermataceae</taxon>
        <taxon>Scleroderma</taxon>
    </lineage>
</organism>
<evidence type="ECO:0000256" key="1">
    <source>
        <dbReference type="SAM" id="Phobius"/>
    </source>
</evidence>